<dbReference type="RefSeq" id="WP_380894367.1">
    <property type="nucleotide sequence ID" value="NZ_JBHTKY010000001.1"/>
</dbReference>
<gene>
    <name evidence="1" type="ORF">ACFQ2C_00455</name>
</gene>
<reference evidence="2" key="1">
    <citation type="journal article" date="2019" name="Int. J. Syst. Evol. Microbiol.">
        <title>The Global Catalogue of Microorganisms (GCM) 10K type strain sequencing project: providing services to taxonomists for standard genome sequencing and annotation.</title>
        <authorList>
            <consortium name="The Broad Institute Genomics Platform"/>
            <consortium name="The Broad Institute Genome Sequencing Center for Infectious Disease"/>
            <person name="Wu L."/>
            <person name="Ma J."/>
        </authorList>
    </citation>
    <scope>NUCLEOTIDE SEQUENCE [LARGE SCALE GENOMIC DNA]</scope>
    <source>
        <strain evidence="2">CCUG 52468</strain>
    </source>
</reference>
<evidence type="ECO:0000313" key="2">
    <source>
        <dbReference type="Proteomes" id="UP001597205"/>
    </source>
</evidence>
<sequence>MQFDTGSPYSILYNGKIKAIKDKYPKSISSEILQNQVSDFDLRINNNHITFVQINSKNYGDSTIDWNNEQKIEIIGTIGTDFIDGKVVVMDYPNKRIELLQSAPGKFKLQHSFIYSNRSILLPSIINERETLLFFDTGSSMFELLTSKEIAEDLAKPNSRPILFSVNSWGKKMIAHSYPSNQKIEIGNRKININRATYIEGASDSQVQQMLKMGIGGMTGNKLFSNYILILDTKLKMFGIAIP</sequence>
<evidence type="ECO:0000313" key="1">
    <source>
        <dbReference type="EMBL" id="MFD1164067.1"/>
    </source>
</evidence>
<comment type="caution">
    <text evidence="1">The sequence shown here is derived from an EMBL/GenBank/DDBJ whole genome shotgun (WGS) entry which is preliminary data.</text>
</comment>
<name>A0ABW3RGM3_9SPHI</name>
<organism evidence="1 2">
    <name type="scientific">Sphingobacterium daejeonense</name>
    <dbReference type="NCBI Taxonomy" id="371142"/>
    <lineage>
        <taxon>Bacteria</taxon>
        <taxon>Pseudomonadati</taxon>
        <taxon>Bacteroidota</taxon>
        <taxon>Sphingobacteriia</taxon>
        <taxon>Sphingobacteriales</taxon>
        <taxon>Sphingobacteriaceae</taxon>
        <taxon>Sphingobacterium</taxon>
    </lineage>
</organism>
<accession>A0ABW3RGM3</accession>
<dbReference type="Proteomes" id="UP001597205">
    <property type="component" value="Unassembled WGS sequence"/>
</dbReference>
<keyword evidence="2" id="KW-1185">Reference proteome</keyword>
<dbReference type="EMBL" id="JBHTKY010000001">
    <property type="protein sequence ID" value="MFD1164067.1"/>
    <property type="molecule type" value="Genomic_DNA"/>
</dbReference>
<evidence type="ECO:0008006" key="3">
    <source>
        <dbReference type="Google" id="ProtNLM"/>
    </source>
</evidence>
<proteinExistence type="predicted"/>
<protein>
    <recommendedName>
        <fullName evidence="3">Aspartyl protease</fullName>
    </recommendedName>
</protein>